<sequence length="926" mass="105800">MISSNIYNKKDSLLSEGNNPLKENAIEDFLDQQQNSNYLYSKKSDEELKEDDDFECLTNKEFQRAMQKLKNRGNNAVPPKKSASAYILFGKDKRGEILKRNPKTKVTEVVKEIAQSWSVLPKQEKQKYKEASKRDRERYEKELRTLESFSTNLKKPKKFENNPEMGALQVMQEIGKQWQAMTDDQKKYFSIKADKDKVRYLCEQKAFYDEVEKVGQTLGTTINEEGQVTIASTKCQLQRHNKKNILNQDLKQHQGEMSILQKRNSSDVTSQTQKLGNITKRQKTGIICQGSAKKLKDIKGFNSAPQQEDQDVDSCAKYQIGCQKTQIIRTISLVNENKPRRPKTAQIYFQEEFRETIKRRLPFLTEAQITGAINFRWENLSQNEKQPFEEISEQDKIRFEGECAMYKQSKFQGKSVILKLSHKNQPDTLNAIQINDDLLVFLEIKQKSIDNDKSDVTQNSVISGDSLPEKDLQVEIECSQTDLEQIEEKQDYDEQESYGNEIGDENQEQDSENGENLGFPKRSSSILQIKDSSTNGNGNFKIIIGNNIEDVSNSAKLEQSKVEREEVIVQGMPQLIANKPSTTNESSHQQLQLTSPHQQLLQNYQVVSGPFNSGQYIQQLQDGQQIIVSGNDLPQQSQTGIMERQIILDPSQNIYQNQQALIYHQNQSQYSNLMQIGPKIQFQPGNFIEEQLQPQLTYIIQQQGIPQSYSGTIMSTTDGSSVSGQQSQGPNQSQVKNPQIFQRGPQFQGNQHSGYVIQDMGGQFNYLQGKQSQIIMNPNQTGIQMISPFGQMEYQPYQNQHQQFIGLQSNNQIQQYNEQLMAQPGLGLSSQQILPTQFQLQHQLQLQQQLQGLQPPYSLQQYNQGYQLNLAGMPNVQGIYQENLTPSAGMHQDSPVQTDFNLQGQRQMAATQSATFARNSNHTPYR</sequence>
<dbReference type="GO" id="GO:0005634">
    <property type="term" value="C:nucleus"/>
    <property type="evidence" value="ECO:0007669"/>
    <property type="project" value="UniProtKB-UniRule"/>
</dbReference>
<dbReference type="AlphaFoldDB" id="A0A078A4N0"/>
<dbReference type="PANTHER" id="PTHR48112">
    <property type="entry name" value="HIGH MOBILITY GROUP PROTEIN DSP1"/>
    <property type="match status" value="1"/>
</dbReference>
<feature type="DNA-binding region" description="HMG box" evidence="2">
    <location>
        <begin position="79"/>
        <end position="147"/>
    </location>
</feature>
<feature type="region of interest" description="Disordered" evidence="4">
    <location>
        <begin position="710"/>
        <end position="737"/>
    </location>
</feature>
<dbReference type="GO" id="GO:0003677">
    <property type="term" value="F:DNA binding"/>
    <property type="evidence" value="ECO:0007669"/>
    <property type="project" value="UniProtKB-UniRule"/>
</dbReference>
<keyword evidence="1 2" id="KW-0238">DNA-binding</keyword>
<dbReference type="SUPFAM" id="SSF47095">
    <property type="entry name" value="HMG-box"/>
    <property type="match status" value="3"/>
</dbReference>
<dbReference type="OrthoDB" id="1919336at2759"/>
<keyword evidence="7" id="KW-1185">Reference proteome</keyword>
<feature type="DNA-binding region" description="HMG box" evidence="2">
    <location>
        <begin position="339"/>
        <end position="407"/>
    </location>
</feature>
<dbReference type="InterPro" id="IPR009071">
    <property type="entry name" value="HMG_box_dom"/>
</dbReference>
<feature type="region of interest" description="Disordered" evidence="4">
    <location>
        <begin position="483"/>
        <end position="521"/>
    </location>
</feature>
<dbReference type="InterPro" id="IPR036910">
    <property type="entry name" value="HMG_box_dom_sf"/>
</dbReference>
<feature type="domain" description="HMG box" evidence="5">
    <location>
        <begin position="139"/>
        <end position="208"/>
    </location>
</feature>
<reference evidence="6 7" key="1">
    <citation type="submission" date="2014-06" db="EMBL/GenBank/DDBJ databases">
        <authorList>
            <person name="Swart Estienne"/>
        </authorList>
    </citation>
    <scope>NUCLEOTIDE SEQUENCE [LARGE SCALE GENOMIC DNA]</scope>
    <source>
        <strain evidence="6 7">130c</strain>
    </source>
</reference>
<dbReference type="PANTHER" id="PTHR48112:SF22">
    <property type="entry name" value="MITOCHONDRIAL TRANSCRIPTION FACTOR A, ISOFORM B"/>
    <property type="match status" value="1"/>
</dbReference>
<feature type="domain" description="HMG box" evidence="5">
    <location>
        <begin position="79"/>
        <end position="147"/>
    </location>
</feature>
<dbReference type="Gene3D" id="1.10.30.10">
    <property type="entry name" value="High mobility group box domain"/>
    <property type="match status" value="3"/>
</dbReference>
<feature type="compositionally biased region" description="Low complexity" evidence="4">
    <location>
        <begin position="719"/>
        <end position="734"/>
    </location>
</feature>
<dbReference type="SMART" id="SM00398">
    <property type="entry name" value="HMG"/>
    <property type="match status" value="3"/>
</dbReference>
<dbReference type="InParanoid" id="A0A078A4N0"/>
<evidence type="ECO:0000313" key="6">
    <source>
        <dbReference type="EMBL" id="CDW77225.1"/>
    </source>
</evidence>
<keyword evidence="3" id="KW-0175">Coiled coil</keyword>
<evidence type="ECO:0000256" key="4">
    <source>
        <dbReference type="SAM" id="MobiDB-lite"/>
    </source>
</evidence>
<protein>
    <recommendedName>
        <fullName evidence="5">HMG box domain-containing protein</fullName>
    </recommendedName>
</protein>
<dbReference type="PROSITE" id="PS50118">
    <property type="entry name" value="HMG_BOX_2"/>
    <property type="match status" value="3"/>
</dbReference>
<proteinExistence type="predicted"/>
<dbReference type="EMBL" id="CCKQ01005945">
    <property type="protein sequence ID" value="CDW77225.1"/>
    <property type="molecule type" value="Genomic_DNA"/>
</dbReference>
<evidence type="ECO:0000313" key="7">
    <source>
        <dbReference type="Proteomes" id="UP000039865"/>
    </source>
</evidence>
<name>A0A078A4N0_STYLE</name>
<feature type="compositionally biased region" description="Acidic residues" evidence="4">
    <location>
        <begin position="490"/>
        <end position="513"/>
    </location>
</feature>
<gene>
    <name evidence="6" type="primary">Contig15144.g16138</name>
    <name evidence="6" type="ORF">STYLEM_6184</name>
</gene>
<dbReference type="Pfam" id="PF00505">
    <property type="entry name" value="HMG_box"/>
    <property type="match status" value="3"/>
</dbReference>
<evidence type="ECO:0000256" key="3">
    <source>
        <dbReference type="SAM" id="Coils"/>
    </source>
</evidence>
<evidence type="ECO:0000259" key="5">
    <source>
        <dbReference type="PROSITE" id="PS50118"/>
    </source>
</evidence>
<evidence type="ECO:0000256" key="1">
    <source>
        <dbReference type="ARBA" id="ARBA00023125"/>
    </source>
</evidence>
<organism evidence="6 7">
    <name type="scientific">Stylonychia lemnae</name>
    <name type="common">Ciliate</name>
    <dbReference type="NCBI Taxonomy" id="5949"/>
    <lineage>
        <taxon>Eukaryota</taxon>
        <taxon>Sar</taxon>
        <taxon>Alveolata</taxon>
        <taxon>Ciliophora</taxon>
        <taxon>Intramacronucleata</taxon>
        <taxon>Spirotrichea</taxon>
        <taxon>Stichotrichia</taxon>
        <taxon>Sporadotrichida</taxon>
        <taxon>Oxytrichidae</taxon>
        <taxon>Stylonychinae</taxon>
        <taxon>Stylonychia</taxon>
    </lineage>
</organism>
<feature type="domain" description="HMG box" evidence="5">
    <location>
        <begin position="339"/>
        <end position="407"/>
    </location>
</feature>
<feature type="coiled-coil region" evidence="3">
    <location>
        <begin position="122"/>
        <end position="149"/>
    </location>
</feature>
<feature type="DNA-binding region" description="HMG box" evidence="2">
    <location>
        <begin position="139"/>
        <end position="208"/>
    </location>
</feature>
<keyword evidence="2" id="KW-0539">Nucleus</keyword>
<dbReference type="CDD" id="cd00084">
    <property type="entry name" value="HMG-box_SF"/>
    <property type="match status" value="2"/>
</dbReference>
<dbReference type="InterPro" id="IPR050342">
    <property type="entry name" value="HMGB"/>
</dbReference>
<feature type="region of interest" description="Disordered" evidence="4">
    <location>
        <begin position="904"/>
        <end position="926"/>
    </location>
</feature>
<evidence type="ECO:0000256" key="2">
    <source>
        <dbReference type="PROSITE-ProRule" id="PRU00267"/>
    </source>
</evidence>
<dbReference type="Proteomes" id="UP000039865">
    <property type="component" value="Unassembled WGS sequence"/>
</dbReference>
<accession>A0A078A4N0</accession>